<dbReference type="PROSITE" id="PS50994">
    <property type="entry name" value="INTEGRASE"/>
    <property type="match status" value="1"/>
</dbReference>
<dbReference type="Pfam" id="PF13276">
    <property type="entry name" value="HTH_21"/>
    <property type="match status" value="1"/>
</dbReference>
<protein>
    <submittedName>
        <fullName evidence="2">IS3 family transposase</fullName>
    </submittedName>
</protein>
<dbReference type="KEGG" id="gim:F1728_25635"/>
<organism evidence="2 3">
    <name type="scientific">Gimesia benthica</name>
    <dbReference type="NCBI Taxonomy" id="2608982"/>
    <lineage>
        <taxon>Bacteria</taxon>
        <taxon>Pseudomonadati</taxon>
        <taxon>Planctomycetota</taxon>
        <taxon>Planctomycetia</taxon>
        <taxon>Planctomycetales</taxon>
        <taxon>Planctomycetaceae</taxon>
        <taxon>Gimesia</taxon>
    </lineage>
</organism>
<dbReference type="Proteomes" id="UP000427281">
    <property type="component" value="Chromosome"/>
</dbReference>
<evidence type="ECO:0000313" key="2">
    <source>
        <dbReference type="EMBL" id="QGQ25846.1"/>
    </source>
</evidence>
<dbReference type="PANTHER" id="PTHR47515">
    <property type="entry name" value="LOW CALCIUM RESPONSE LOCUS PROTEIN T"/>
    <property type="match status" value="1"/>
</dbReference>
<dbReference type="SUPFAM" id="SSF53098">
    <property type="entry name" value="Ribonuclease H-like"/>
    <property type="match status" value="1"/>
</dbReference>
<sequence length="231" mass="27582">MNSVRDSLGHDQVSERRACRVLGQSRSTQRRQPVVPSDEPRLVREIIDLASQYGRYGYRRVTELLGRRGWKVNHKRVERLWRQEGLKVPQKQQKRRRLWFNDGSCVRLRPRHRDHFRSYDFVHCRTHNGRAFRMLTVLDEYTRECLCIDVERRLNSESVLEHLSDLFVRRGVPDHIRSDNGPEFTAERVRDWLHRGEVKTLFIGPGSPWESGYIESFNGKLRYELQCVVER</sequence>
<reference evidence="2 3" key="1">
    <citation type="submission" date="2019-09" db="EMBL/GenBank/DDBJ databases">
        <title>Gimesia benthica sp. nov., a novel bacterium isolated from deep-sea water of the Northwest Indian Ocean.</title>
        <authorList>
            <person name="Dai X."/>
        </authorList>
    </citation>
    <scope>NUCLEOTIDE SEQUENCE [LARGE SCALE GENOMIC DNA]</scope>
    <source>
        <strain evidence="2 3">E7</strain>
    </source>
</reference>
<accession>A0A6I6AIA3</accession>
<dbReference type="AlphaFoldDB" id="A0A6I6AIA3"/>
<dbReference type="InterPro" id="IPR012337">
    <property type="entry name" value="RNaseH-like_sf"/>
</dbReference>
<dbReference type="Pfam" id="PF00665">
    <property type="entry name" value="rve"/>
    <property type="match status" value="1"/>
</dbReference>
<name>A0A6I6AIA3_9PLAN</name>
<dbReference type="InterPro" id="IPR025948">
    <property type="entry name" value="HTH-like_dom"/>
</dbReference>
<evidence type="ECO:0000259" key="1">
    <source>
        <dbReference type="PROSITE" id="PS50994"/>
    </source>
</evidence>
<gene>
    <name evidence="2" type="ORF">F1728_25635</name>
</gene>
<dbReference type="InterPro" id="IPR048020">
    <property type="entry name" value="Transpos_IS3"/>
</dbReference>
<evidence type="ECO:0000313" key="3">
    <source>
        <dbReference type="Proteomes" id="UP000427281"/>
    </source>
</evidence>
<dbReference type="Gene3D" id="3.30.420.10">
    <property type="entry name" value="Ribonuclease H-like superfamily/Ribonuclease H"/>
    <property type="match status" value="1"/>
</dbReference>
<dbReference type="NCBIfam" id="NF033516">
    <property type="entry name" value="transpos_IS3"/>
    <property type="match status" value="1"/>
</dbReference>
<dbReference type="GO" id="GO:0015074">
    <property type="term" value="P:DNA integration"/>
    <property type="evidence" value="ECO:0007669"/>
    <property type="project" value="InterPro"/>
</dbReference>
<dbReference type="GO" id="GO:0003676">
    <property type="term" value="F:nucleic acid binding"/>
    <property type="evidence" value="ECO:0007669"/>
    <property type="project" value="InterPro"/>
</dbReference>
<dbReference type="InterPro" id="IPR001584">
    <property type="entry name" value="Integrase_cat-core"/>
</dbReference>
<dbReference type="EMBL" id="CP043930">
    <property type="protein sequence ID" value="QGQ25846.1"/>
    <property type="molecule type" value="Genomic_DNA"/>
</dbReference>
<feature type="domain" description="Integrase catalytic" evidence="1">
    <location>
        <begin position="106"/>
        <end position="231"/>
    </location>
</feature>
<proteinExistence type="predicted"/>
<dbReference type="InterPro" id="IPR036397">
    <property type="entry name" value="RNaseH_sf"/>
</dbReference>
<dbReference type="PANTHER" id="PTHR47515:SF1">
    <property type="entry name" value="BLR2054 PROTEIN"/>
    <property type="match status" value="1"/>
</dbReference>
<keyword evidence="3" id="KW-1185">Reference proteome</keyword>